<feature type="chain" id="PRO_5025482564" evidence="1">
    <location>
        <begin position="19"/>
        <end position="87"/>
    </location>
</feature>
<accession>A0A6A4GCZ4</accession>
<proteinExistence type="predicted"/>
<protein>
    <submittedName>
        <fullName evidence="2">Uncharacterized protein</fullName>
    </submittedName>
</protein>
<gene>
    <name evidence="2" type="ORF">BT96DRAFT_80715</name>
</gene>
<organism evidence="2 3">
    <name type="scientific">Gymnopus androsaceus JB14</name>
    <dbReference type="NCBI Taxonomy" id="1447944"/>
    <lineage>
        <taxon>Eukaryota</taxon>
        <taxon>Fungi</taxon>
        <taxon>Dikarya</taxon>
        <taxon>Basidiomycota</taxon>
        <taxon>Agaricomycotina</taxon>
        <taxon>Agaricomycetes</taxon>
        <taxon>Agaricomycetidae</taxon>
        <taxon>Agaricales</taxon>
        <taxon>Marasmiineae</taxon>
        <taxon>Omphalotaceae</taxon>
        <taxon>Gymnopus</taxon>
    </lineage>
</organism>
<dbReference type="EMBL" id="ML770576">
    <property type="protein sequence ID" value="KAE9383300.1"/>
    <property type="molecule type" value="Genomic_DNA"/>
</dbReference>
<keyword evidence="1" id="KW-0732">Signal</keyword>
<sequence length="87" mass="9797">MSWRIFSLAICISGPSTSDDSHNKGCSYWQASKGNSQVDMIWTFHLLGQVKSEHPRLVLSFFMILKTSNHCPNFSITSQLCIISAIF</sequence>
<dbReference type="AlphaFoldDB" id="A0A6A4GCZ4"/>
<dbReference type="Proteomes" id="UP000799118">
    <property type="component" value="Unassembled WGS sequence"/>
</dbReference>
<name>A0A6A4GCZ4_9AGAR</name>
<keyword evidence="3" id="KW-1185">Reference proteome</keyword>
<reference evidence="2" key="1">
    <citation type="journal article" date="2019" name="Environ. Microbiol.">
        <title>Fungal ecological strategies reflected in gene transcription - a case study of two litter decomposers.</title>
        <authorList>
            <person name="Barbi F."/>
            <person name="Kohler A."/>
            <person name="Barry K."/>
            <person name="Baskaran P."/>
            <person name="Daum C."/>
            <person name="Fauchery L."/>
            <person name="Ihrmark K."/>
            <person name="Kuo A."/>
            <person name="LaButti K."/>
            <person name="Lipzen A."/>
            <person name="Morin E."/>
            <person name="Grigoriev I.V."/>
            <person name="Henrissat B."/>
            <person name="Lindahl B."/>
            <person name="Martin F."/>
        </authorList>
    </citation>
    <scope>NUCLEOTIDE SEQUENCE</scope>
    <source>
        <strain evidence="2">JB14</strain>
    </source>
</reference>
<feature type="signal peptide" evidence="1">
    <location>
        <begin position="1"/>
        <end position="18"/>
    </location>
</feature>
<evidence type="ECO:0000313" key="3">
    <source>
        <dbReference type="Proteomes" id="UP000799118"/>
    </source>
</evidence>
<evidence type="ECO:0000256" key="1">
    <source>
        <dbReference type="SAM" id="SignalP"/>
    </source>
</evidence>
<evidence type="ECO:0000313" key="2">
    <source>
        <dbReference type="EMBL" id="KAE9383300.1"/>
    </source>
</evidence>